<dbReference type="Proteomes" id="UP000663508">
    <property type="component" value="Chromosome"/>
</dbReference>
<comment type="catalytic activity">
    <reaction evidence="12">
        <text>Mg(2+)(in) = Mg(2+)(out)</text>
        <dbReference type="Rhea" id="RHEA:29827"/>
        <dbReference type="ChEBI" id="CHEBI:18420"/>
    </reaction>
</comment>
<dbReference type="OrthoDB" id="9803416at2"/>
<keyword evidence="9 13" id="KW-1133">Transmembrane helix</keyword>
<keyword evidence="11 13" id="KW-0472">Membrane</keyword>
<evidence type="ECO:0000313" key="17">
    <source>
        <dbReference type="Proteomes" id="UP000663508"/>
    </source>
</evidence>
<accession>A0A147FQ29</accession>
<keyword evidence="10" id="KW-0406">Ion transport</keyword>
<evidence type="ECO:0000256" key="3">
    <source>
        <dbReference type="ARBA" id="ARBA00019439"/>
    </source>
</evidence>
<dbReference type="Gene3D" id="1.20.58.340">
    <property type="entry name" value="Magnesium transport protein CorA, transmembrane region"/>
    <property type="match status" value="2"/>
</dbReference>
<keyword evidence="16" id="KW-1185">Reference proteome</keyword>
<dbReference type="PANTHER" id="PTHR47685:SF1">
    <property type="entry name" value="MAGNESIUM TRANSPORT PROTEIN CORA"/>
    <property type="match status" value="1"/>
</dbReference>
<dbReference type="GO" id="GO:0015099">
    <property type="term" value="F:nickel cation transmembrane transporter activity"/>
    <property type="evidence" value="ECO:0007669"/>
    <property type="project" value="TreeGrafter"/>
</dbReference>
<dbReference type="InterPro" id="IPR045861">
    <property type="entry name" value="CorA_cytoplasmic_dom"/>
</dbReference>
<dbReference type="GO" id="GO:0015095">
    <property type="term" value="F:magnesium ion transmembrane transporter activity"/>
    <property type="evidence" value="ECO:0007669"/>
    <property type="project" value="TreeGrafter"/>
</dbReference>
<dbReference type="Proteomes" id="UP000036471">
    <property type="component" value="Unassembled WGS sequence"/>
</dbReference>
<accession>A0A0J6RM42</accession>
<gene>
    <name evidence="14" type="primary">corA_1</name>
    <name evidence="14" type="ORF">mvi_28700</name>
    <name evidence="15" type="ORF">QR79_05275</name>
</gene>
<evidence type="ECO:0000256" key="10">
    <source>
        <dbReference type="ARBA" id="ARBA00023065"/>
    </source>
</evidence>
<evidence type="ECO:0000256" key="4">
    <source>
        <dbReference type="ARBA" id="ARBA00022448"/>
    </source>
</evidence>
<name>A0A0J6RM42_9HYPH</name>
<evidence type="ECO:0000256" key="1">
    <source>
        <dbReference type="ARBA" id="ARBA00004429"/>
    </source>
</evidence>
<keyword evidence="6" id="KW-0997">Cell inner membrane</keyword>
<evidence type="ECO:0000313" key="15">
    <source>
        <dbReference type="EMBL" id="KMO25900.1"/>
    </source>
</evidence>
<proteinExistence type="inferred from homology"/>
<dbReference type="KEGG" id="mind:mvi_28700"/>
<reference evidence="14" key="2">
    <citation type="submission" date="2020-11" db="EMBL/GenBank/DDBJ databases">
        <title>Complete genome sequence of a novel pathogenic Methylobacterium strain isolated from rice in Vietnam.</title>
        <authorList>
            <person name="Lai K."/>
            <person name="Okazaki S."/>
            <person name="Higashi K."/>
            <person name="Mori H."/>
            <person name="Toyoda A."/>
            <person name="Kurokawa K."/>
        </authorList>
    </citation>
    <scope>NUCLEOTIDE SEQUENCE</scope>
    <source>
        <strain evidence="14">VL1</strain>
    </source>
</reference>
<dbReference type="InterPro" id="IPR002523">
    <property type="entry name" value="MgTranspt_CorA/ZnTranspt_ZntB"/>
</dbReference>
<evidence type="ECO:0000313" key="14">
    <source>
        <dbReference type="EMBL" id="BCM84409.1"/>
    </source>
</evidence>
<dbReference type="Pfam" id="PF01544">
    <property type="entry name" value="CorA"/>
    <property type="match status" value="1"/>
</dbReference>
<dbReference type="EMBL" id="AP024145">
    <property type="protein sequence ID" value="BCM84409.1"/>
    <property type="molecule type" value="Genomic_DNA"/>
</dbReference>
<dbReference type="GO" id="GO:0005886">
    <property type="term" value="C:plasma membrane"/>
    <property type="evidence" value="ECO:0007669"/>
    <property type="project" value="UniProtKB-SubCell"/>
</dbReference>
<evidence type="ECO:0000256" key="8">
    <source>
        <dbReference type="ARBA" id="ARBA00022842"/>
    </source>
</evidence>
<evidence type="ECO:0000256" key="9">
    <source>
        <dbReference type="ARBA" id="ARBA00022989"/>
    </source>
</evidence>
<evidence type="ECO:0000256" key="7">
    <source>
        <dbReference type="ARBA" id="ARBA00022692"/>
    </source>
</evidence>
<dbReference type="PANTHER" id="PTHR47685">
    <property type="entry name" value="MAGNESIUM TRANSPORT PROTEIN CORA"/>
    <property type="match status" value="1"/>
</dbReference>
<dbReference type="InterPro" id="IPR045863">
    <property type="entry name" value="CorA_TM1_TM2"/>
</dbReference>
<evidence type="ECO:0000256" key="13">
    <source>
        <dbReference type="SAM" id="Phobius"/>
    </source>
</evidence>
<feature type="transmembrane region" description="Helical" evidence="13">
    <location>
        <begin position="273"/>
        <end position="293"/>
    </location>
</feature>
<feature type="transmembrane region" description="Helical" evidence="13">
    <location>
        <begin position="305"/>
        <end position="325"/>
    </location>
</feature>
<evidence type="ECO:0000256" key="5">
    <source>
        <dbReference type="ARBA" id="ARBA00022475"/>
    </source>
</evidence>
<dbReference type="EMBL" id="JTHG01000038">
    <property type="protein sequence ID" value="KMO25900.1"/>
    <property type="molecule type" value="Genomic_DNA"/>
</dbReference>
<evidence type="ECO:0000256" key="12">
    <source>
        <dbReference type="ARBA" id="ARBA00034269"/>
    </source>
</evidence>
<keyword evidence="4" id="KW-0813">Transport</keyword>
<dbReference type="RefSeq" id="WP_048426815.1">
    <property type="nucleotide sequence ID" value="NZ_AP024145.1"/>
</dbReference>
<dbReference type="GO" id="GO:0015087">
    <property type="term" value="F:cobalt ion transmembrane transporter activity"/>
    <property type="evidence" value="ECO:0007669"/>
    <property type="project" value="TreeGrafter"/>
</dbReference>
<dbReference type="SUPFAM" id="SSF143865">
    <property type="entry name" value="CorA soluble domain-like"/>
    <property type="match status" value="1"/>
</dbReference>
<protein>
    <recommendedName>
        <fullName evidence="3">Magnesium transport protein CorA</fullName>
    </recommendedName>
</protein>
<evidence type="ECO:0000313" key="16">
    <source>
        <dbReference type="Proteomes" id="UP000036471"/>
    </source>
</evidence>
<dbReference type="FunFam" id="1.20.58.340:FF:000001">
    <property type="entry name" value="Magnesium transport protein CorA"/>
    <property type="match status" value="1"/>
</dbReference>
<reference evidence="15 16" key="1">
    <citation type="submission" date="2014-11" db="EMBL/GenBank/DDBJ databases">
        <title>Comparative genomics of Methylobacterium species.</title>
        <authorList>
            <person name="Chaudhry V."/>
            <person name="Patil P.B."/>
        </authorList>
    </citation>
    <scope>NUCLEOTIDE SEQUENCE [LARGE SCALE GENOMIC DNA]</scope>
    <source>
        <strain evidence="15 16">SE3.6</strain>
    </source>
</reference>
<dbReference type="InterPro" id="IPR050829">
    <property type="entry name" value="CorA_MIT"/>
</dbReference>
<evidence type="ECO:0000256" key="6">
    <source>
        <dbReference type="ARBA" id="ARBA00022519"/>
    </source>
</evidence>
<keyword evidence="7 13" id="KW-0812">Transmembrane</keyword>
<comment type="similarity">
    <text evidence="2">Belongs to the CorA metal ion transporter (MIT) (TC 1.A.35) family.</text>
</comment>
<evidence type="ECO:0000256" key="2">
    <source>
        <dbReference type="ARBA" id="ARBA00009765"/>
    </source>
</evidence>
<evidence type="ECO:0000256" key="11">
    <source>
        <dbReference type="ARBA" id="ARBA00023136"/>
    </source>
</evidence>
<comment type="subcellular location">
    <subcellularLocation>
        <location evidence="1">Cell inner membrane</location>
        <topology evidence="1">Multi-pass membrane protein</topology>
    </subcellularLocation>
</comment>
<dbReference type="SUPFAM" id="SSF144083">
    <property type="entry name" value="Magnesium transport protein CorA, transmembrane region"/>
    <property type="match status" value="1"/>
</dbReference>
<dbReference type="CDD" id="cd12837">
    <property type="entry name" value="EcCorA-like_u1"/>
    <property type="match status" value="1"/>
</dbReference>
<keyword evidence="8" id="KW-0460">Magnesium</keyword>
<keyword evidence="5" id="KW-1003">Cell membrane</keyword>
<sequence length="331" mass="37630">MIFVHQPNACASTGQPLLERRLLEMSEPIPPDALWIDLIEPTRQEDHKVEAFLGISIPTREEMQDIEPSELLYVENGARYMTGRLLCRVDTDDARLTGVTFILRDNKLATVRYDDPQAFRMFVHRAARPAGVMLTGEAILAGLIETVIDRAADVLQLQGERIDRLSRQIFAEHTDPSARNAELQDTLRALGRHNELLSQQRESLVSVERILLSLSASYRASKAPREIREEVRSTLRDLQSLEEHASFLSGKIQFLLDATLGLVNLEQNNIIKLFSVMAVVFMPPTLIASMYGMNFKTMPELDWGFGYPMAVVMMVVAAILPYAFFRWKRWL</sequence>
<dbReference type="AlphaFoldDB" id="A0A0J6RM42"/>
<organism evidence="14 17">
    <name type="scientific">Methylobacterium indicum</name>
    <dbReference type="NCBI Taxonomy" id="1775910"/>
    <lineage>
        <taxon>Bacteria</taxon>
        <taxon>Pseudomonadati</taxon>
        <taxon>Pseudomonadota</taxon>
        <taxon>Alphaproteobacteria</taxon>
        <taxon>Hyphomicrobiales</taxon>
        <taxon>Methylobacteriaceae</taxon>
        <taxon>Methylobacterium</taxon>
    </lineage>
</organism>